<reference evidence="3 4" key="1">
    <citation type="submission" date="2018-08" db="EMBL/GenBank/DDBJ databases">
        <title>Sequencing the genomes of 1000 actinobacteria strains.</title>
        <authorList>
            <person name="Klenk H.-P."/>
        </authorList>
    </citation>
    <scope>NUCLEOTIDE SEQUENCE [LARGE SCALE GENOMIC DNA]</scope>
    <source>
        <strain evidence="3 4">DSM 43927</strain>
    </source>
</reference>
<proteinExistence type="predicted"/>
<feature type="domain" description="ARB-07466-like C-terminal" evidence="2">
    <location>
        <begin position="288"/>
        <end position="395"/>
    </location>
</feature>
<keyword evidence="4" id="KW-1185">Reference proteome</keyword>
<dbReference type="Pfam" id="PF26571">
    <property type="entry name" value="VldE"/>
    <property type="match status" value="1"/>
</dbReference>
<accession>A0A3D9SP50</accession>
<gene>
    <name evidence="3" type="ORF">DFJ69_0063</name>
</gene>
<evidence type="ECO:0000256" key="1">
    <source>
        <dbReference type="SAM" id="MobiDB-lite"/>
    </source>
</evidence>
<evidence type="ECO:0000259" key="2">
    <source>
        <dbReference type="Pfam" id="PF26571"/>
    </source>
</evidence>
<comment type="caution">
    <text evidence="3">The sequence shown here is derived from an EMBL/GenBank/DDBJ whole genome shotgun (WGS) entry which is preliminary data.</text>
</comment>
<dbReference type="RefSeq" id="WP_245973877.1">
    <property type="nucleotide sequence ID" value="NZ_QTTT01000001.1"/>
</dbReference>
<dbReference type="EMBL" id="QTTT01000001">
    <property type="protein sequence ID" value="REE94715.1"/>
    <property type="molecule type" value="Genomic_DNA"/>
</dbReference>
<name>A0A3D9SP50_9ACTN</name>
<dbReference type="AlphaFoldDB" id="A0A3D9SP50"/>
<dbReference type="Proteomes" id="UP000256661">
    <property type="component" value="Unassembled WGS sequence"/>
</dbReference>
<sequence>MIRTSRGGDVIRPRKEHPSVLRARRRWPPALLGVLVAGTLVADVGVLAFGDLGGPKAPARGLGAERFVSISQDAARPAAPMVAPLVRRHTPHLLLAHPGTLPAAVLERARRAKGVGALEVVDAARAQVAGRRVGLMGVDPSTFRAFAPESAAIADRLWQSVAAGELTVSFELGQAGGLALGTVVPAGGSASPGQVRVGAYATMGIPDVDAVVSRARARELGMPSGNAILVSARKTSPEKLGKALKKIMPRGTKVAVLTPTARTPTRKAPRVTGRPDGLRGPSTPITGNRMTSTMRSTVIDINDRFGPFPVIGCFRTGADAQDHGLGRACDFMETIGGRMPSESAARHGDQVAAYAVANAARLGIHYVIWKQHIWNIRGGGWRRMGDRGSLTQNHFDHLHISVR</sequence>
<dbReference type="InterPro" id="IPR058593">
    <property type="entry name" value="ARB_07466-like_C"/>
</dbReference>
<evidence type="ECO:0000313" key="4">
    <source>
        <dbReference type="Proteomes" id="UP000256661"/>
    </source>
</evidence>
<feature type="region of interest" description="Disordered" evidence="1">
    <location>
        <begin position="263"/>
        <end position="290"/>
    </location>
</feature>
<organism evidence="3 4">
    <name type="scientific">Thermomonospora umbrina</name>
    <dbReference type="NCBI Taxonomy" id="111806"/>
    <lineage>
        <taxon>Bacteria</taxon>
        <taxon>Bacillati</taxon>
        <taxon>Actinomycetota</taxon>
        <taxon>Actinomycetes</taxon>
        <taxon>Streptosporangiales</taxon>
        <taxon>Thermomonosporaceae</taxon>
        <taxon>Thermomonospora</taxon>
    </lineage>
</organism>
<evidence type="ECO:0000313" key="3">
    <source>
        <dbReference type="EMBL" id="REE94715.1"/>
    </source>
</evidence>
<protein>
    <recommendedName>
        <fullName evidence="2">ARB-07466-like C-terminal domain-containing protein</fullName>
    </recommendedName>
</protein>